<sequence>MNLPRLGHLEDPTGILNQFIEQLGKLIEDTQSYPRRDAWDLVLVGIEQAMFRVLQRHDSTPVDKVQAIAHFAVMTAAGSQTEPPILTTWLNTQMDERRFAKATEHRD</sequence>
<comment type="caution">
    <text evidence="1">The sequence shown here is derived from an EMBL/GenBank/DDBJ whole genome shotgun (WGS) entry which is preliminary data.</text>
</comment>
<protein>
    <submittedName>
        <fullName evidence="1">Uncharacterized protein</fullName>
    </submittedName>
</protein>
<reference evidence="1" key="1">
    <citation type="journal article" date="2015" name="Nature">
        <title>Complex archaea that bridge the gap between prokaryotes and eukaryotes.</title>
        <authorList>
            <person name="Spang A."/>
            <person name="Saw J.H."/>
            <person name="Jorgensen S.L."/>
            <person name="Zaremba-Niedzwiedzka K."/>
            <person name="Martijn J."/>
            <person name="Lind A.E."/>
            <person name="van Eijk R."/>
            <person name="Schleper C."/>
            <person name="Guy L."/>
            <person name="Ettema T.J."/>
        </authorList>
    </citation>
    <scope>NUCLEOTIDE SEQUENCE</scope>
</reference>
<proteinExistence type="predicted"/>
<accession>A0A0F9MKG0</accession>
<gene>
    <name evidence="1" type="ORF">LCGC14_1448190</name>
</gene>
<evidence type="ECO:0000313" key="1">
    <source>
        <dbReference type="EMBL" id="KKM69687.1"/>
    </source>
</evidence>
<dbReference type="AlphaFoldDB" id="A0A0F9MKG0"/>
<organism evidence="1">
    <name type="scientific">marine sediment metagenome</name>
    <dbReference type="NCBI Taxonomy" id="412755"/>
    <lineage>
        <taxon>unclassified sequences</taxon>
        <taxon>metagenomes</taxon>
        <taxon>ecological metagenomes</taxon>
    </lineage>
</organism>
<dbReference type="EMBL" id="LAZR01009947">
    <property type="protein sequence ID" value="KKM69687.1"/>
    <property type="molecule type" value="Genomic_DNA"/>
</dbReference>
<name>A0A0F9MKG0_9ZZZZ</name>